<feature type="domain" description="4Fe-4S ferredoxin-type" evidence="5">
    <location>
        <begin position="308"/>
        <end position="337"/>
    </location>
</feature>
<name>A0A1I6H6Z7_9GAMM</name>
<dbReference type="InterPro" id="IPR017900">
    <property type="entry name" value="4Fe4S_Fe_S_CS"/>
</dbReference>
<dbReference type="PANTHER" id="PTHR43687">
    <property type="entry name" value="ADENYLYLSULFATE REDUCTASE, BETA SUBUNIT"/>
    <property type="match status" value="1"/>
</dbReference>
<evidence type="ECO:0000256" key="4">
    <source>
        <dbReference type="ARBA" id="ARBA00023014"/>
    </source>
</evidence>
<dbReference type="STRING" id="375760.SAMN04488073_2431"/>
<accession>A0A1I6H6Z7</accession>
<dbReference type="GO" id="GO:0046872">
    <property type="term" value="F:metal ion binding"/>
    <property type="evidence" value="ECO:0007669"/>
    <property type="project" value="UniProtKB-KW"/>
</dbReference>
<feature type="domain" description="4Fe-4S ferredoxin-type" evidence="5">
    <location>
        <begin position="506"/>
        <end position="535"/>
    </location>
</feature>
<protein>
    <submittedName>
        <fullName evidence="6">4Fe-4S dicluster domain-containing protein</fullName>
    </submittedName>
</protein>
<evidence type="ECO:0000313" key="6">
    <source>
        <dbReference type="EMBL" id="SFR50245.1"/>
    </source>
</evidence>
<dbReference type="PROSITE" id="PS51379">
    <property type="entry name" value="4FE4S_FER_2"/>
    <property type="match status" value="3"/>
</dbReference>
<dbReference type="PROSITE" id="PS00198">
    <property type="entry name" value="4FE4S_FER_1"/>
    <property type="match status" value="3"/>
</dbReference>
<dbReference type="Proteomes" id="UP000199290">
    <property type="component" value="Unassembled WGS sequence"/>
</dbReference>
<dbReference type="Pfam" id="PF12800">
    <property type="entry name" value="Fer4_4"/>
    <property type="match status" value="1"/>
</dbReference>
<keyword evidence="1" id="KW-0004">4Fe-4S</keyword>
<reference evidence="7" key="1">
    <citation type="submission" date="2016-10" db="EMBL/GenBank/DDBJ databases">
        <authorList>
            <person name="Varghese N."/>
            <person name="Submissions S."/>
        </authorList>
    </citation>
    <scope>NUCLEOTIDE SEQUENCE [LARGE SCALE GENOMIC DNA]</scope>
    <source>
        <strain evidence="7">CGMCC 1.6294</strain>
    </source>
</reference>
<dbReference type="InterPro" id="IPR017896">
    <property type="entry name" value="4Fe4S_Fe-S-bd"/>
</dbReference>
<proteinExistence type="predicted"/>
<keyword evidence="2" id="KW-0479">Metal-binding</keyword>
<keyword evidence="3" id="KW-0408">Iron</keyword>
<dbReference type="Pfam" id="PF12838">
    <property type="entry name" value="Fer4_7"/>
    <property type="match status" value="1"/>
</dbReference>
<dbReference type="SUPFAM" id="SSF54862">
    <property type="entry name" value="4Fe-4S ferredoxins"/>
    <property type="match status" value="1"/>
</dbReference>
<evidence type="ECO:0000256" key="3">
    <source>
        <dbReference type="ARBA" id="ARBA00023004"/>
    </source>
</evidence>
<evidence type="ECO:0000256" key="1">
    <source>
        <dbReference type="ARBA" id="ARBA00022485"/>
    </source>
</evidence>
<gene>
    <name evidence="6" type="ORF">SAMN04488073_2431</name>
</gene>
<sequence length="659" mass="70345">MSQKKSLLLCTCDKSQTFNSEVLQAVAGAEQVVAVDQLCGKDMKTAAEHLGARNDVLIACGQQAALFERLAEDVHAEIQHVAPLSTIDIRDRAGWSSANANPKRLEAKQAALVAAAQLPGPSAPAKTIQSNGVCCIVGPTEQAVRMAGLVQDELGVTCVVNDAGPIQLPSAAYDVAKGQLTSAYGALGNFKLEFAGLQTLHPAGRGELGYSPAQATARSECDVFIDLRGGAPAFPSHEKRNGYFWADPAKTGELERIALTAREMVGEFEKTVYFRLEESLCAHSRANKPGCTRCLDVCPTEAIFSAGDHIQIDSDICAGCGSCAAVCPTSAVTMNETPYEALVKVMDVMAKTYREHTHESPRLVFHTLNAGAEAITYLARYDDGLADDLIPLGLEHVDRIGHAEIMAAFGAGYAEVLILADNELDKRALAAEVELAQAMLKGTHNSPSRVRVIDAIELSAPGDNAGRVSEPVLLVGGRRDITRVTATAMADKVDEPIPLPKGAPYGAVEIDSDKCTLCLACVSLCPTGALGDHPDRPEVQFTENACVQCGICESTCPETAITLKPQLDLSKAALSARALHAEEPFECIQCGKPFGVASTINRIVAKLENQHWMYTKSDNVQLIKMCDDCRVKAQFHGDSAPMAGAARPKVRTSDDYRDN</sequence>
<evidence type="ECO:0000313" key="7">
    <source>
        <dbReference type="Proteomes" id="UP000199290"/>
    </source>
</evidence>
<dbReference type="InterPro" id="IPR050572">
    <property type="entry name" value="Fe-S_Ferredoxin"/>
</dbReference>
<organism evidence="6 7">
    <name type="scientific">Marinobacter gudaonensis</name>
    <dbReference type="NCBI Taxonomy" id="375760"/>
    <lineage>
        <taxon>Bacteria</taxon>
        <taxon>Pseudomonadati</taxon>
        <taxon>Pseudomonadota</taxon>
        <taxon>Gammaproteobacteria</taxon>
        <taxon>Pseudomonadales</taxon>
        <taxon>Marinobacteraceae</taxon>
        <taxon>Marinobacter</taxon>
    </lineage>
</organism>
<feature type="domain" description="4Fe-4S ferredoxin-type" evidence="5">
    <location>
        <begin position="537"/>
        <end position="566"/>
    </location>
</feature>
<keyword evidence="7" id="KW-1185">Reference proteome</keyword>
<evidence type="ECO:0000259" key="5">
    <source>
        <dbReference type="PROSITE" id="PS51379"/>
    </source>
</evidence>
<dbReference type="Pfam" id="PF00037">
    <property type="entry name" value="Fer4"/>
    <property type="match status" value="1"/>
</dbReference>
<keyword evidence="4" id="KW-0411">Iron-sulfur</keyword>
<dbReference type="GO" id="GO:0051539">
    <property type="term" value="F:4 iron, 4 sulfur cluster binding"/>
    <property type="evidence" value="ECO:0007669"/>
    <property type="project" value="UniProtKB-KW"/>
</dbReference>
<dbReference type="RefSeq" id="WP_091990139.1">
    <property type="nucleotide sequence ID" value="NZ_FOYV01000001.1"/>
</dbReference>
<dbReference type="AlphaFoldDB" id="A0A1I6H6Z7"/>
<evidence type="ECO:0000256" key="2">
    <source>
        <dbReference type="ARBA" id="ARBA00022723"/>
    </source>
</evidence>
<dbReference type="EMBL" id="FOYV01000001">
    <property type="protein sequence ID" value="SFR50245.1"/>
    <property type="molecule type" value="Genomic_DNA"/>
</dbReference>
<dbReference type="Gene3D" id="3.30.70.20">
    <property type="match status" value="2"/>
</dbReference>
<dbReference type="OrthoDB" id="9808559at2"/>
<dbReference type="PANTHER" id="PTHR43687:SF4">
    <property type="entry name" value="BLR5484 PROTEIN"/>
    <property type="match status" value="1"/>
</dbReference>